<evidence type="ECO:0000256" key="1">
    <source>
        <dbReference type="SAM" id="MobiDB-lite"/>
    </source>
</evidence>
<gene>
    <name evidence="2" type="ORF">TrRE_jg3716</name>
</gene>
<keyword evidence="3" id="KW-1185">Reference proteome</keyword>
<evidence type="ECO:0000313" key="2">
    <source>
        <dbReference type="EMBL" id="GMH62163.1"/>
    </source>
</evidence>
<feature type="compositionally biased region" description="Basic and acidic residues" evidence="1">
    <location>
        <begin position="101"/>
        <end position="115"/>
    </location>
</feature>
<dbReference type="AlphaFoldDB" id="A0A9W7E176"/>
<dbReference type="Proteomes" id="UP001165082">
    <property type="component" value="Unassembled WGS sequence"/>
</dbReference>
<proteinExistence type="predicted"/>
<comment type="caution">
    <text evidence="2">The sequence shown here is derived from an EMBL/GenBank/DDBJ whole genome shotgun (WGS) entry which is preliminary data.</text>
</comment>
<feature type="region of interest" description="Disordered" evidence="1">
    <location>
        <begin position="96"/>
        <end position="115"/>
    </location>
</feature>
<evidence type="ECO:0000313" key="3">
    <source>
        <dbReference type="Proteomes" id="UP001165082"/>
    </source>
</evidence>
<accession>A0A9W7E176</accession>
<organism evidence="2 3">
    <name type="scientific">Triparma retinervis</name>
    <dbReference type="NCBI Taxonomy" id="2557542"/>
    <lineage>
        <taxon>Eukaryota</taxon>
        <taxon>Sar</taxon>
        <taxon>Stramenopiles</taxon>
        <taxon>Ochrophyta</taxon>
        <taxon>Bolidophyceae</taxon>
        <taxon>Parmales</taxon>
        <taxon>Triparmaceae</taxon>
        <taxon>Triparma</taxon>
    </lineage>
</organism>
<dbReference type="OrthoDB" id="10688372at2759"/>
<sequence>MISPTSRKHRGALPITGAEIIELKKQRAAEKRTMRLIQVREAEKRIAKEKRDVYQRLRRESRAKAVDSARADFLRSVKASASSANQKLKMGLLGVGAGHVSAKEESTRKVESERL</sequence>
<protein>
    <submittedName>
        <fullName evidence="2">Uncharacterized protein</fullName>
    </submittedName>
</protein>
<feature type="non-terminal residue" evidence="2">
    <location>
        <position position="115"/>
    </location>
</feature>
<name>A0A9W7E176_9STRA</name>
<reference evidence="2" key="1">
    <citation type="submission" date="2022-07" db="EMBL/GenBank/DDBJ databases">
        <title>Genome analysis of Parmales, a sister group of diatoms, reveals the evolutionary specialization of diatoms from phago-mixotrophs to photoautotrophs.</title>
        <authorList>
            <person name="Ban H."/>
            <person name="Sato S."/>
            <person name="Yoshikawa S."/>
            <person name="Kazumasa Y."/>
            <person name="Nakamura Y."/>
            <person name="Ichinomiya M."/>
            <person name="Saitoh K."/>
            <person name="Sato N."/>
            <person name="Blanc-Mathieu R."/>
            <person name="Endo H."/>
            <person name="Kuwata A."/>
            <person name="Ogata H."/>
        </authorList>
    </citation>
    <scope>NUCLEOTIDE SEQUENCE</scope>
</reference>
<dbReference type="EMBL" id="BRXZ01002444">
    <property type="protein sequence ID" value="GMH62163.1"/>
    <property type="molecule type" value="Genomic_DNA"/>
</dbReference>